<keyword evidence="3" id="KW-1185">Reference proteome</keyword>
<reference evidence="3" key="1">
    <citation type="submission" date="2012-02" db="EMBL/GenBank/DDBJ databases">
        <title>The complete genome of Halobacteroides halobius DSM 5150.</title>
        <authorList>
            <person name="Lucas S."/>
            <person name="Copeland A."/>
            <person name="Lapidus A."/>
            <person name="Glavina del Rio T."/>
            <person name="Dalin E."/>
            <person name="Tice H."/>
            <person name="Bruce D."/>
            <person name="Goodwin L."/>
            <person name="Pitluck S."/>
            <person name="Peters L."/>
            <person name="Mikhailova N."/>
            <person name="Gu W."/>
            <person name="Kyrpides N."/>
            <person name="Mavromatis K."/>
            <person name="Ivanova N."/>
            <person name="Brettin T."/>
            <person name="Detter J.C."/>
            <person name="Han C."/>
            <person name="Larimer F."/>
            <person name="Land M."/>
            <person name="Hauser L."/>
            <person name="Markowitz V."/>
            <person name="Cheng J.-F."/>
            <person name="Hugenholtz P."/>
            <person name="Woyke T."/>
            <person name="Wu D."/>
            <person name="Tindall B."/>
            <person name="Pomrenke H."/>
            <person name="Brambilla E."/>
            <person name="Klenk H.-P."/>
            <person name="Eisen J.A."/>
        </authorList>
    </citation>
    <scope>NUCLEOTIDE SEQUENCE [LARGE SCALE GENOMIC DNA]</scope>
    <source>
        <strain evidence="3">ATCC 35273 / DSM 5150 / MD-1</strain>
    </source>
</reference>
<dbReference type="eggNOG" id="ENOG50330Z5">
    <property type="taxonomic scope" value="Bacteria"/>
</dbReference>
<dbReference type="AlphaFoldDB" id="L0K8R7"/>
<keyword evidence="1" id="KW-0472">Membrane</keyword>
<evidence type="ECO:0000313" key="2">
    <source>
        <dbReference type="EMBL" id="AGB40513.1"/>
    </source>
</evidence>
<keyword evidence="1" id="KW-1133">Transmembrane helix</keyword>
<name>L0K8R7_HALHC</name>
<dbReference type="KEGG" id="hhl:Halha_0539"/>
<dbReference type="STRING" id="748449.Halha_0539"/>
<dbReference type="EMBL" id="CP003359">
    <property type="protein sequence ID" value="AGB40513.1"/>
    <property type="molecule type" value="Genomic_DNA"/>
</dbReference>
<proteinExistence type="predicted"/>
<evidence type="ECO:0000256" key="1">
    <source>
        <dbReference type="SAM" id="Phobius"/>
    </source>
</evidence>
<evidence type="ECO:0000313" key="3">
    <source>
        <dbReference type="Proteomes" id="UP000010880"/>
    </source>
</evidence>
<accession>L0K8R7</accession>
<dbReference type="RefSeq" id="WP_015326239.1">
    <property type="nucleotide sequence ID" value="NC_019978.1"/>
</dbReference>
<dbReference type="HOGENOM" id="CLU_071454_1_1_9"/>
<dbReference type="OrthoDB" id="1634070at2"/>
<protein>
    <recommendedName>
        <fullName evidence="4">Stage III sporulation protein AG</fullName>
    </recommendedName>
</protein>
<gene>
    <name evidence="2" type="ordered locus">Halha_0539</name>
</gene>
<evidence type="ECO:0008006" key="4">
    <source>
        <dbReference type="Google" id="ProtNLM"/>
    </source>
</evidence>
<sequence>MLNKIFNIFTEEENSFNTKILLLLGLAGIFLIFLGDFTGSFTSNKTANRQQPVQKQVVDAPSFKEKIENQLQETLSLIAGVGKVKVNLTLDTSSEYIYIRNNIHSKEEVVETDNNGGQRKTLQTENEDKVVVVNQGGSEEPVIKKKIKPKIRGVLVVAEGAKNSYVRAKLIRAVEVGLGIPSHKIAVLPKER</sequence>
<keyword evidence="1" id="KW-0812">Transmembrane</keyword>
<feature type="transmembrane region" description="Helical" evidence="1">
    <location>
        <begin position="20"/>
        <end position="41"/>
    </location>
</feature>
<dbReference type="Proteomes" id="UP000010880">
    <property type="component" value="Chromosome"/>
</dbReference>
<organism evidence="2 3">
    <name type="scientific">Halobacteroides halobius (strain ATCC 35273 / DSM 5150 / MD-1)</name>
    <dbReference type="NCBI Taxonomy" id="748449"/>
    <lineage>
        <taxon>Bacteria</taxon>
        <taxon>Bacillati</taxon>
        <taxon>Bacillota</taxon>
        <taxon>Clostridia</taxon>
        <taxon>Halanaerobiales</taxon>
        <taxon>Halobacteroidaceae</taxon>
        <taxon>Halobacteroides</taxon>
    </lineage>
</organism>